<reference evidence="7" key="1">
    <citation type="journal article" date="2023" name="Science">
        <title>Genome structures resolve the early diversification of teleost fishes.</title>
        <authorList>
            <person name="Parey E."/>
            <person name="Louis A."/>
            <person name="Montfort J."/>
            <person name="Bouchez O."/>
            <person name="Roques C."/>
            <person name="Iampietro C."/>
            <person name="Lluch J."/>
            <person name="Castinel A."/>
            <person name="Donnadieu C."/>
            <person name="Desvignes T."/>
            <person name="Floi Bucao C."/>
            <person name="Jouanno E."/>
            <person name="Wen M."/>
            <person name="Mejri S."/>
            <person name="Dirks R."/>
            <person name="Jansen H."/>
            <person name="Henkel C."/>
            <person name="Chen W.J."/>
            <person name="Zahm M."/>
            <person name="Cabau C."/>
            <person name="Klopp C."/>
            <person name="Thompson A.W."/>
            <person name="Robinson-Rechavi M."/>
            <person name="Braasch I."/>
            <person name="Lecointre G."/>
            <person name="Bobe J."/>
            <person name="Postlethwait J.H."/>
            <person name="Berthelot C."/>
            <person name="Roest Crollius H."/>
            <person name="Guiguen Y."/>
        </authorList>
    </citation>
    <scope>NUCLEOTIDE SEQUENCE</scope>
    <source>
        <strain evidence="7">NC1722</strain>
    </source>
</reference>
<evidence type="ECO:0000256" key="1">
    <source>
        <dbReference type="ARBA" id="ARBA00022448"/>
    </source>
</evidence>
<evidence type="ECO:0000313" key="8">
    <source>
        <dbReference type="Proteomes" id="UP001221898"/>
    </source>
</evidence>
<dbReference type="GO" id="GO:0007031">
    <property type="term" value="P:peroxisome organization"/>
    <property type="evidence" value="ECO:0007669"/>
    <property type="project" value="TreeGrafter"/>
</dbReference>
<keyword evidence="8" id="KW-1185">Reference proteome</keyword>
<keyword evidence="3 5" id="KW-1133">Transmembrane helix</keyword>
<dbReference type="GO" id="GO:0005324">
    <property type="term" value="F:long-chain fatty acid transmembrane transporter activity"/>
    <property type="evidence" value="ECO:0007669"/>
    <property type="project" value="TreeGrafter"/>
</dbReference>
<name>A0AAD7RZW1_9TELE</name>
<dbReference type="PROSITE" id="PS50929">
    <property type="entry name" value="ABC_TM1F"/>
    <property type="match status" value="1"/>
</dbReference>
<dbReference type="GO" id="GO:0005524">
    <property type="term" value="F:ATP binding"/>
    <property type="evidence" value="ECO:0007669"/>
    <property type="project" value="InterPro"/>
</dbReference>
<evidence type="ECO:0000259" key="6">
    <source>
        <dbReference type="PROSITE" id="PS50929"/>
    </source>
</evidence>
<evidence type="ECO:0000256" key="3">
    <source>
        <dbReference type="ARBA" id="ARBA00022989"/>
    </source>
</evidence>
<accession>A0AAD7RZW1</accession>
<proteinExistence type="predicted"/>
<dbReference type="GO" id="GO:0042760">
    <property type="term" value="P:very long-chain fatty acid catabolic process"/>
    <property type="evidence" value="ECO:0007669"/>
    <property type="project" value="TreeGrafter"/>
</dbReference>
<keyword evidence="1" id="KW-0813">Transport</keyword>
<feature type="transmembrane region" description="Helical" evidence="5">
    <location>
        <begin position="23"/>
        <end position="43"/>
    </location>
</feature>
<dbReference type="GO" id="GO:0005778">
    <property type="term" value="C:peroxisomal membrane"/>
    <property type="evidence" value="ECO:0007669"/>
    <property type="project" value="TreeGrafter"/>
</dbReference>
<evidence type="ECO:0000313" key="7">
    <source>
        <dbReference type="EMBL" id="KAJ8393385.1"/>
    </source>
</evidence>
<keyword evidence="4 5" id="KW-0472">Membrane</keyword>
<comment type="caution">
    <text evidence="7">The sequence shown here is derived from an EMBL/GenBank/DDBJ whole genome shotgun (WGS) entry which is preliminary data.</text>
</comment>
<gene>
    <name evidence="7" type="ORF">AAFF_G00061070</name>
</gene>
<feature type="domain" description="ABC transmembrane type-1" evidence="6">
    <location>
        <begin position="115"/>
        <end position="351"/>
    </location>
</feature>
<dbReference type="AlphaFoldDB" id="A0AAD7RZW1"/>
<evidence type="ECO:0000256" key="5">
    <source>
        <dbReference type="SAM" id="Phobius"/>
    </source>
</evidence>
<dbReference type="InterPro" id="IPR050835">
    <property type="entry name" value="ABC_transporter_sub-D"/>
</dbReference>
<organism evidence="7 8">
    <name type="scientific">Aldrovandia affinis</name>
    <dbReference type="NCBI Taxonomy" id="143900"/>
    <lineage>
        <taxon>Eukaryota</taxon>
        <taxon>Metazoa</taxon>
        <taxon>Chordata</taxon>
        <taxon>Craniata</taxon>
        <taxon>Vertebrata</taxon>
        <taxon>Euteleostomi</taxon>
        <taxon>Actinopterygii</taxon>
        <taxon>Neopterygii</taxon>
        <taxon>Teleostei</taxon>
        <taxon>Notacanthiformes</taxon>
        <taxon>Halosauridae</taxon>
        <taxon>Aldrovandia</taxon>
    </lineage>
</organism>
<dbReference type="GO" id="GO:0140359">
    <property type="term" value="F:ABC-type transporter activity"/>
    <property type="evidence" value="ECO:0007669"/>
    <property type="project" value="InterPro"/>
</dbReference>
<dbReference type="PANTHER" id="PTHR11384:SF68">
    <property type="entry name" value="ATP-BINDING CASSETTE SUB-FAMILY D MEMBER 2-RELATED"/>
    <property type="match status" value="1"/>
</dbReference>
<dbReference type="GO" id="GO:0006635">
    <property type="term" value="P:fatty acid beta-oxidation"/>
    <property type="evidence" value="ECO:0007669"/>
    <property type="project" value="TreeGrafter"/>
</dbReference>
<sequence length="375" mass="41921">MSSILHAASKVKLDRSLAVKRTVFIVVAAYGVKTLYPIIYRLARRRKDPEKTVVPQQGGEGNGFVLPSAAGNEIARVKKSPAVNEEFFKQILELLKILFPKLITRELGLLSLHSVALVSRTFLSIYVAGLDGQIVKSIVEKNPRSFVIKLIKWLLIAIPATFVNSAIRYLEGKLALAFRTRLVDHAYGTYFADQTYYKVSNMDSRLANPDQSLTEDIMMFSQSVAHLYSNLTKPILDVTLTAYTLIQTALSRGANASGPTLLAGLVVFATAKVLRACSPKFGKLVAEEAHRKGYLRYVHSRIIANAEEIAFYRGHKVEMRQLQKCYQVLAQQMNLILSKRLWYIMLEQFLMKYVWSSCGLVMVAVPIITGSGQSL</sequence>
<dbReference type="PANTHER" id="PTHR11384">
    <property type="entry name" value="ATP-BINDING CASSETTE, SUB-FAMILY D MEMBER"/>
    <property type="match status" value="1"/>
</dbReference>
<dbReference type="Proteomes" id="UP001221898">
    <property type="component" value="Unassembled WGS sequence"/>
</dbReference>
<evidence type="ECO:0000256" key="2">
    <source>
        <dbReference type="ARBA" id="ARBA00022692"/>
    </source>
</evidence>
<dbReference type="InterPro" id="IPR011527">
    <property type="entry name" value="ABC1_TM_dom"/>
</dbReference>
<dbReference type="EMBL" id="JAINUG010000137">
    <property type="protein sequence ID" value="KAJ8393385.1"/>
    <property type="molecule type" value="Genomic_DNA"/>
</dbReference>
<dbReference type="InterPro" id="IPR036640">
    <property type="entry name" value="ABC1_TM_sf"/>
</dbReference>
<dbReference type="SUPFAM" id="SSF90123">
    <property type="entry name" value="ABC transporter transmembrane region"/>
    <property type="match status" value="1"/>
</dbReference>
<evidence type="ECO:0000256" key="4">
    <source>
        <dbReference type="ARBA" id="ARBA00023136"/>
    </source>
</evidence>
<dbReference type="Pfam" id="PF06472">
    <property type="entry name" value="ABC_membrane_2"/>
    <property type="match status" value="1"/>
</dbReference>
<protein>
    <recommendedName>
        <fullName evidence="6">ABC transmembrane type-1 domain-containing protein</fullName>
    </recommendedName>
</protein>
<keyword evidence="2 5" id="KW-0812">Transmembrane</keyword>
<dbReference type="GO" id="GO:0015910">
    <property type="term" value="P:long-chain fatty acid import into peroxisome"/>
    <property type="evidence" value="ECO:0007669"/>
    <property type="project" value="TreeGrafter"/>
</dbReference>